<dbReference type="InterPro" id="IPR037523">
    <property type="entry name" value="VOC_core"/>
</dbReference>
<dbReference type="EMBL" id="FNYC01000007">
    <property type="protein sequence ID" value="SEJ41305.1"/>
    <property type="molecule type" value="Genomic_DNA"/>
</dbReference>
<dbReference type="STRING" id="529704.SAMN02927913_3424"/>
<evidence type="ECO:0000259" key="1">
    <source>
        <dbReference type="PROSITE" id="PS51819"/>
    </source>
</evidence>
<evidence type="ECO:0000313" key="3">
    <source>
        <dbReference type="Proteomes" id="UP000199420"/>
    </source>
</evidence>
<gene>
    <name evidence="2" type="ORF">SAMN04487997_3259</name>
</gene>
<dbReference type="SUPFAM" id="SSF54593">
    <property type="entry name" value="Glyoxalase/Bleomycin resistance protein/Dihydroxybiphenyl dioxygenase"/>
    <property type="match status" value="1"/>
</dbReference>
<dbReference type="Pfam" id="PF18029">
    <property type="entry name" value="Glyoxalase_6"/>
    <property type="match status" value="1"/>
</dbReference>
<dbReference type="InterPro" id="IPR029068">
    <property type="entry name" value="Glyas_Bleomycin-R_OHBP_Dase"/>
</dbReference>
<organism evidence="2 3">
    <name type="scientific">Frateuria terrea</name>
    <dbReference type="NCBI Taxonomy" id="529704"/>
    <lineage>
        <taxon>Bacteria</taxon>
        <taxon>Pseudomonadati</taxon>
        <taxon>Pseudomonadota</taxon>
        <taxon>Gammaproteobacteria</taxon>
        <taxon>Lysobacterales</taxon>
        <taxon>Rhodanobacteraceae</taxon>
        <taxon>Frateuria</taxon>
    </lineage>
</organism>
<protein>
    <recommendedName>
        <fullName evidence="1">VOC domain-containing protein</fullName>
    </recommendedName>
</protein>
<dbReference type="Gene3D" id="3.10.180.10">
    <property type="entry name" value="2,3-Dihydroxybiphenyl 1,2-Dioxygenase, domain 1"/>
    <property type="match status" value="1"/>
</dbReference>
<keyword evidence="3" id="KW-1185">Reference proteome</keyword>
<dbReference type="Proteomes" id="UP000199420">
    <property type="component" value="Unassembled WGS sequence"/>
</dbReference>
<dbReference type="PROSITE" id="PS51819">
    <property type="entry name" value="VOC"/>
    <property type="match status" value="1"/>
</dbReference>
<dbReference type="AlphaFoldDB" id="A0A1H6YX08"/>
<sequence length="130" mass="13728">MQDSIVAGAVVYAKDLKRVSHFYAELAAWPVVEDEPGHVVLQSPAFQLVVVAVPPAIAARIAIASPPARREDTAIKLCFPVASLAAARSAAARLGGGLLGPEREWEFQGSFVCDGHDPEGNVIQVRAGSR</sequence>
<accession>A0A1H6YX08</accession>
<reference evidence="2 3" key="1">
    <citation type="submission" date="2016-10" db="EMBL/GenBank/DDBJ databases">
        <authorList>
            <person name="de Groot N.N."/>
        </authorList>
    </citation>
    <scope>NUCLEOTIDE SEQUENCE [LARGE SCALE GENOMIC DNA]</scope>
    <source>
        <strain evidence="2 3">DSM 26515</strain>
    </source>
</reference>
<dbReference type="InterPro" id="IPR041581">
    <property type="entry name" value="Glyoxalase_6"/>
</dbReference>
<feature type="domain" description="VOC" evidence="1">
    <location>
        <begin position="5"/>
        <end position="128"/>
    </location>
</feature>
<evidence type="ECO:0000313" key="2">
    <source>
        <dbReference type="EMBL" id="SEJ41305.1"/>
    </source>
</evidence>
<name>A0A1H6YX08_9GAMM</name>
<proteinExistence type="predicted"/>